<feature type="transmembrane region" description="Helical" evidence="7">
    <location>
        <begin position="12"/>
        <end position="35"/>
    </location>
</feature>
<sequence>MDIEKQLKKVSFIDLAGNILLTIIKFITGTLSHSAALLSDAVHSASDVFSTLVMFIGIKVSTKEPDKKYPYGYEKIESITAIIMSMILLSAGFSIGISGIEKIIAGTHNHLSVPGIFALITAIFAVLTKEGMFWYIHSVAKKTNSQAMLAEAWHQRTDALASIGSVVGILGARLGFPILDPIASIVIALFIVKTASTIFMEATHKIIDKAVDDETIEEIKNLLLTQDGVLAIHSVRGKYSADSIRVEVGIYANGEMSIAEASEIKECIKYNLMQQFPHISRCTINIYPMKNNITNRKTSLKNKWNGKKNPVRDKI</sequence>
<name>A0ABT1ECR4_9FIRM</name>
<dbReference type="InterPro" id="IPR027470">
    <property type="entry name" value="Cation_efflux_CTD"/>
</dbReference>
<dbReference type="InterPro" id="IPR050291">
    <property type="entry name" value="CDF_Transporter"/>
</dbReference>
<evidence type="ECO:0000256" key="4">
    <source>
        <dbReference type="ARBA" id="ARBA00022692"/>
    </source>
</evidence>
<keyword evidence="3" id="KW-0813">Transport</keyword>
<dbReference type="InterPro" id="IPR002524">
    <property type="entry name" value="Cation_efflux"/>
</dbReference>
<dbReference type="PANTHER" id="PTHR43840:SF15">
    <property type="entry name" value="MITOCHONDRIAL METAL TRANSPORTER 1-RELATED"/>
    <property type="match status" value="1"/>
</dbReference>
<feature type="transmembrane region" description="Helical" evidence="7">
    <location>
        <begin position="41"/>
        <end position="58"/>
    </location>
</feature>
<dbReference type="EMBL" id="JAMZFW010000034">
    <property type="protein sequence ID" value="MCP1103628.1"/>
    <property type="molecule type" value="Genomic_DNA"/>
</dbReference>
<evidence type="ECO:0000313" key="11">
    <source>
        <dbReference type="Proteomes" id="UP001523566"/>
    </source>
</evidence>
<dbReference type="RefSeq" id="WP_262067398.1">
    <property type="nucleotide sequence ID" value="NZ_JAMXOD010000034.1"/>
</dbReference>
<evidence type="ECO:0000259" key="9">
    <source>
        <dbReference type="Pfam" id="PF16916"/>
    </source>
</evidence>
<feature type="transmembrane region" description="Helical" evidence="7">
    <location>
        <begin position="182"/>
        <end position="200"/>
    </location>
</feature>
<dbReference type="Pfam" id="PF16916">
    <property type="entry name" value="ZT_dimer"/>
    <property type="match status" value="1"/>
</dbReference>
<feature type="transmembrane region" description="Helical" evidence="7">
    <location>
        <begin position="79"/>
        <end position="100"/>
    </location>
</feature>
<evidence type="ECO:0000256" key="6">
    <source>
        <dbReference type="ARBA" id="ARBA00023136"/>
    </source>
</evidence>
<reference evidence="10 11" key="1">
    <citation type="journal article" date="2022" name="Genome Biol. Evol.">
        <title>Host diet, physiology and behaviors set the stage for Lachnospiraceae cladogenesis.</title>
        <authorList>
            <person name="Vera-Ponce De Leon A."/>
            <person name="Schneider M."/>
            <person name="Jahnes B.C."/>
            <person name="Sadowski V."/>
            <person name="Camuy-Velez L.A."/>
            <person name="Duan J."/>
            <person name="Sabree Z.L."/>
        </authorList>
    </citation>
    <scope>NUCLEOTIDE SEQUENCE [LARGE SCALE GENOMIC DNA]</scope>
    <source>
        <strain evidence="10 11">PAL113</strain>
    </source>
</reference>
<organism evidence="10 11">
    <name type="scientific">Aequitasia blattaphilus</name>
    <dbReference type="NCBI Taxonomy" id="2949332"/>
    <lineage>
        <taxon>Bacteria</taxon>
        <taxon>Bacillati</taxon>
        <taxon>Bacillota</taxon>
        <taxon>Clostridia</taxon>
        <taxon>Lachnospirales</taxon>
        <taxon>Lachnospiraceae</taxon>
        <taxon>Aequitasia</taxon>
    </lineage>
</organism>
<dbReference type="InterPro" id="IPR058533">
    <property type="entry name" value="Cation_efflux_TM"/>
</dbReference>
<evidence type="ECO:0000313" key="10">
    <source>
        <dbReference type="EMBL" id="MCP1103628.1"/>
    </source>
</evidence>
<comment type="subcellular location">
    <subcellularLocation>
        <location evidence="1">Membrane</location>
        <topology evidence="1">Multi-pass membrane protein</topology>
    </subcellularLocation>
</comment>
<evidence type="ECO:0000256" key="2">
    <source>
        <dbReference type="ARBA" id="ARBA00008114"/>
    </source>
</evidence>
<feature type="domain" description="Cation efflux protein transmembrane" evidence="8">
    <location>
        <begin position="13"/>
        <end position="203"/>
    </location>
</feature>
<dbReference type="Proteomes" id="UP001523566">
    <property type="component" value="Unassembled WGS sequence"/>
</dbReference>
<feature type="transmembrane region" description="Helical" evidence="7">
    <location>
        <begin position="112"/>
        <end position="136"/>
    </location>
</feature>
<keyword evidence="11" id="KW-1185">Reference proteome</keyword>
<comment type="similarity">
    <text evidence="2">Belongs to the cation diffusion facilitator (CDF) transporter (TC 2.A.4) family.</text>
</comment>
<comment type="caution">
    <text evidence="10">The sequence shown here is derived from an EMBL/GenBank/DDBJ whole genome shotgun (WGS) entry which is preliminary data.</text>
</comment>
<protein>
    <submittedName>
        <fullName evidence="10">Cation diffusion facilitator family transporter</fullName>
    </submittedName>
</protein>
<dbReference type="PANTHER" id="PTHR43840">
    <property type="entry name" value="MITOCHONDRIAL METAL TRANSPORTER 1-RELATED"/>
    <property type="match status" value="1"/>
</dbReference>
<keyword evidence="5 7" id="KW-1133">Transmembrane helix</keyword>
<dbReference type="Gene3D" id="1.20.1510.10">
    <property type="entry name" value="Cation efflux protein transmembrane domain"/>
    <property type="match status" value="1"/>
</dbReference>
<evidence type="ECO:0000256" key="7">
    <source>
        <dbReference type="SAM" id="Phobius"/>
    </source>
</evidence>
<feature type="domain" description="Cation efflux protein cytoplasmic" evidence="9">
    <location>
        <begin position="212"/>
        <end position="288"/>
    </location>
</feature>
<accession>A0ABT1ECR4</accession>
<gene>
    <name evidence="10" type="ORF">NK125_14595</name>
</gene>
<evidence type="ECO:0000256" key="5">
    <source>
        <dbReference type="ARBA" id="ARBA00022989"/>
    </source>
</evidence>
<evidence type="ECO:0000256" key="3">
    <source>
        <dbReference type="ARBA" id="ARBA00022448"/>
    </source>
</evidence>
<feature type="transmembrane region" description="Helical" evidence="7">
    <location>
        <begin position="157"/>
        <end position="176"/>
    </location>
</feature>
<dbReference type="SUPFAM" id="SSF161111">
    <property type="entry name" value="Cation efflux protein transmembrane domain-like"/>
    <property type="match status" value="1"/>
</dbReference>
<dbReference type="SUPFAM" id="SSF160240">
    <property type="entry name" value="Cation efflux protein cytoplasmic domain-like"/>
    <property type="match status" value="1"/>
</dbReference>
<dbReference type="Gene3D" id="3.30.70.1350">
    <property type="entry name" value="Cation efflux protein, cytoplasmic domain"/>
    <property type="match status" value="1"/>
</dbReference>
<keyword evidence="6 7" id="KW-0472">Membrane</keyword>
<dbReference type="Pfam" id="PF01545">
    <property type="entry name" value="Cation_efflux"/>
    <property type="match status" value="1"/>
</dbReference>
<dbReference type="InterPro" id="IPR027469">
    <property type="entry name" value="Cation_efflux_TMD_sf"/>
</dbReference>
<evidence type="ECO:0000256" key="1">
    <source>
        <dbReference type="ARBA" id="ARBA00004141"/>
    </source>
</evidence>
<dbReference type="NCBIfam" id="TIGR01297">
    <property type="entry name" value="CDF"/>
    <property type="match status" value="1"/>
</dbReference>
<evidence type="ECO:0000259" key="8">
    <source>
        <dbReference type="Pfam" id="PF01545"/>
    </source>
</evidence>
<dbReference type="InterPro" id="IPR036837">
    <property type="entry name" value="Cation_efflux_CTD_sf"/>
</dbReference>
<keyword evidence="4 7" id="KW-0812">Transmembrane</keyword>
<proteinExistence type="inferred from homology"/>